<dbReference type="AlphaFoldDB" id="A0A9Q3JXT8"/>
<protein>
    <submittedName>
        <fullName evidence="1">Uncharacterized protein</fullName>
    </submittedName>
</protein>
<gene>
    <name evidence="1" type="ORF">O181_110031</name>
</gene>
<keyword evidence="2" id="KW-1185">Reference proteome</keyword>
<dbReference type="EMBL" id="AVOT02086009">
    <property type="protein sequence ID" value="MBW0570316.1"/>
    <property type="molecule type" value="Genomic_DNA"/>
</dbReference>
<name>A0A9Q3JXT8_9BASI</name>
<sequence>MAAYNIWAGVEVGDSLPEGSLAVIGTPGKGLGKRPNIHATKKTNKKGHTFEAAKDYPDQGDAMINVEVGHIDNQPPHTESPPILNETIHDETPPASPQNIQAFQERETIKHDTMGQDMTDIIPDPEPKVSSSANFQGIFLSHMEEFGDILNYHSNITQQSWKRGLDNINRIYKNQWDNLPTKDAHTFLPVGIKVISNQELKMLAWLEDLEMAGLDLFKPTETEAFFDNHIWNLKLMKESAEPPDNLPKSEYFFFKMVQSLLYPSNPIRHFWANVMFESISLVSYNVSAAKPYVAPTSNPTDPLVLEWGAAVYLGSCLSKLKQCATQLSI</sequence>
<dbReference type="Proteomes" id="UP000765509">
    <property type="component" value="Unassembled WGS sequence"/>
</dbReference>
<comment type="caution">
    <text evidence="1">The sequence shown here is derived from an EMBL/GenBank/DDBJ whole genome shotgun (WGS) entry which is preliminary data.</text>
</comment>
<organism evidence="1 2">
    <name type="scientific">Austropuccinia psidii MF-1</name>
    <dbReference type="NCBI Taxonomy" id="1389203"/>
    <lineage>
        <taxon>Eukaryota</taxon>
        <taxon>Fungi</taxon>
        <taxon>Dikarya</taxon>
        <taxon>Basidiomycota</taxon>
        <taxon>Pucciniomycotina</taxon>
        <taxon>Pucciniomycetes</taxon>
        <taxon>Pucciniales</taxon>
        <taxon>Sphaerophragmiaceae</taxon>
        <taxon>Austropuccinia</taxon>
    </lineage>
</organism>
<reference evidence="1" key="1">
    <citation type="submission" date="2021-03" db="EMBL/GenBank/DDBJ databases">
        <title>Draft genome sequence of rust myrtle Austropuccinia psidii MF-1, a brazilian biotype.</title>
        <authorList>
            <person name="Quecine M.C."/>
            <person name="Pachon D.M.R."/>
            <person name="Bonatelli M.L."/>
            <person name="Correr F.H."/>
            <person name="Franceschini L.M."/>
            <person name="Leite T.F."/>
            <person name="Margarido G.R.A."/>
            <person name="Almeida C.A."/>
            <person name="Ferrarezi J.A."/>
            <person name="Labate C.A."/>
        </authorList>
    </citation>
    <scope>NUCLEOTIDE SEQUENCE</scope>
    <source>
        <strain evidence="1">MF-1</strain>
    </source>
</reference>
<evidence type="ECO:0000313" key="1">
    <source>
        <dbReference type="EMBL" id="MBW0570316.1"/>
    </source>
</evidence>
<evidence type="ECO:0000313" key="2">
    <source>
        <dbReference type="Proteomes" id="UP000765509"/>
    </source>
</evidence>
<proteinExistence type="predicted"/>
<accession>A0A9Q3JXT8</accession>